<dbReference type="InterPro" id="IPR046529">
    <property type="entry name" value="DUF6594"/>
</dbReference>
<comment type="caution">
    <text evidence="3">The sequence shown here is derived from an EMBL/GenBank/DDBJ whole genome shotgun (WGS) entry which is preliminary data.</text>
</comment>
<gene>
    <name evidence="3" type="ORF">N0V87_007270</name>
</gene>
<keyword evidence="1" id="KW-0472">Membrane</keyword>
<keyword evidence="1" id="KW-1133">Transmembrane helix</keyword>
<dbReference type="PANTHER" id="PTHR34502:SF3">
    <property type="entry name" value="DUF6594 DOMAIN-CONTAINING PROTEIN"/>
    <property type="match status" value="1"/>
</dbReference>
<evidence type="ECO:0000256" key="1">
    <source>
        <dbReference type="SAM" id="Phobius"/>
    </source>
</evidence>
<dbReference type="EMBL" id="JAPEUV010000086">
    <property type="protein sequence ID" value="KAJ4333900.1"/>
    <property type="molecule type" value="Genomic_DNA"/>
</dbReference>
<sequence length="236" mass="27205">MDKMDDTNGEDFRLMSRDEQGEERTRLISNIREKLLQYDEILLKARDMNTLQKPSDRDYKSIRTWFWNKKPVYEEEAMFIKRREDLLSLRHGREWSSFDGLVENCLRKMHCPLLQRIFATKELLQKNGDDKHVIYYSPARVEKLVGIIITFIIFVLLVLPVVAMYKLTTIGERNSTLDAVGVLVVFTLLFSAAMSLLTKAQRHELFAASAAYCAVLVVFISNFNDTNTANGNAGRG</sequence>
<feature type="transmembrane region" description="Helical" evidence="1">
    <location>
        <begin position="179"/>
        <end position="198"/>
    </location>
</feature>
<protein>
    <recommendedName>
        <fullName evidence="2">DUF6594 domain-containing protein</fullName>
    </recommendedName>
</protein>
<proteinExistence type="predicted"/>
<dbReference type="AlphaFoldDB" id="A0A9W8WV58"/>
<keyword evidence="1" id="KW-0812">Transmembrane</keyword>
<accession>A0A9W8WV58</accession>
<feature type="transmembrane region" description="Helical" evidence="1">
    <location>
        <begin position="205"/>
        <end position="223"/>
    </location>
</feature>
<dbReference type="Proteomes" id="UP001140562">
    <property type="component" value="Unassembled WGS sequence"/>
</dbReference>
<name>A0A9W8WV58_9PLEO</name>
<evidence type="ECO:0000313" key="3">
    <source>
        <dbReference type="EMBL" id="KAJ4333900.1"/>
    </source>
</evidence>
<reference evidence="3" key="1">
    <citation type="submission" date="2022-10" db="EMBL/GenBank/DDBJ databases">
        <title>Tapping the CABI collections for fungal endophytes: first genome assemblies for Collariella, Neodidymelliopsis, Ascochyta clinopodiicola, Didymella pomorum, Didymosphaeria variabile, Neocosmospora piperis and Neocucurbitaria cava.</title>
        <authorList>
            <person name="Hill R."/>
        </authorList>
    </citation>
    <scope>NUCLEOTIDE SEQUENCE</scope>
    <source>
        <strain evidence="3">IMI 360193</strain>
    </source>
</reference>
<keyword evidence="4" id="KW-1185">Reference proteome</keyword>
<dbReference type="OrthoDB" id="3533814at2759"/>
<organism evidence="3 4">
    <name type="scientific">Didymella glomerata</name>
    <dbReference type="NCBI Taxonomy" id="749621"/>
    <lineage>
        <taxon>Eukaryota</taxon>
        <taxon>Fungi</taxon>
        <taxon>Dikarya</taxon>
        <taxon>Ascomycota</taxon>
        <taxon>Pezizomycotina</taxon>
        <taxon>Dothideomycetes</taxon>
        <taxon>Pleosporomycetidae</taxon>
        <taxon>Pleosporales</taxon>
        <taxon>Pleosporineae</taxon>
        <taxon>Didymellaceae</taxon>
        <taxon>Didymella</taxon>
    </lineage>
</organism>
<evidence type="ECO:0000313" key="4">
    <source>
        <dbReference type="Proteomes" id="UP001140562"/>
    </source>
</evidence>
<evidence type="ECO:0000259" key="2">
    <source>
        <dbReference type="Pfam" id="PF20237"/>
    </source>
</evidence>
<feature type="transmembrane region" description="Helical" evidence="1">
    <location>
        <begin position="144"/>
        <end position="167"/>
    </location>
</feature>
<feature type="domain" description="DUF6594" evidence="2">
    <location>
        <begin position="12"/>
        <end position="217"/>
    </location>
</feature>
<dbReference type="Pfam" id="PF20237">
    <property type="entry name" value="DUF6594"/>
    <property type="match status" value="1"/>
</dbReference>
<dbReference type="PANTHER" id="PTHR34502">
    <property type="entry name" value="DUF6594 DOMAIN-CONTAINING PROTEIN-RELATED"/>
    <property type="match status" value="1"/>
</dbReference>